<feature type="region of interest" description="Disordered" evidence="1">
    <location>
        <begin position="416"/>
        <end position="447"/>
    </location>
</feature>
<dbReference type="AlphaFoldDB" id="A0A1Y1IQA8"/>
<dbReference type="EMBL" id="DF237901">
    <property type="protein sequence ID" value="GAQ92232.1"/>
    <property type="molecule type" value="Genomic_DNA"/>
</dbReference>
<evidence type="ECO:0000313" key="4">
    <source>
        <dbReference type="Proteomes" id="UP000054558"/>
    </source>
</evidence>
<gene>
    <name evidence="3" type="ORF">KFL_009520020</name>
</gene>
<evidence type="ECO:0000256" key="2">
    <source>
        <dbReference type="SAM" id="SignalP"/>
    </source>
</evidence>
<keyword evidence="4" id="KW-1185">Reference proteome</keyword>
<accession>A0A1Y1IQA8</accession>
<dbReference type="Proteomes" id="UP000054558">
    <property type="component" value="Unassembled WGS sequence"/>
</dbReference>
<organism evidence="3 4">
    <name type="scientific">Klebsormidium nitens</name>
    <name type="common">Green alga</name>
    <name type="synonym">Ulothrix nitens</name>
    <dbReference type="NCBI Taxonomy" id="105231"/>
    <lineage>
        <taxon>Eukaryota</taxon>
        <taxon>Viridiplantae</taxon>
        <taxon>Streptophyta</taxon>
        <taxon>Klebsormidiophyceae</taxon>
        <taxon>Klebsormidiales</taxon>
        <taxon>Klebsormidiaceae</taxon>
        <taxon>Klebsormidium</taxon>
    </lineage>
</organism>
<name>A0A1Y1IQA8_KLENI</name>
<feature type="compositionally biased region" description="Low complexity" evidence="1">
    <location>
        <begin position="435"/>
        <end position="447"/>
    </location>
</feature>
<feature type="chain" id="PRO_5013208666" evidence="2">
    <location>
        <begin position="18"/>
        <end position="482"/>
    </location>
</feature>
<proteinExistence type="predicted"/>
<keyword evidence="2" id="KW-0732">Signal</keyword>
<evidence type="ECO:0000256" key="1">
    <source>
        <dbReference type="SAM" id="MobiDB-lite"/>
    </source>
</evidence>
<feature type="signal peptide" evidence="2">
    <location>
        <begin position="1"/>
        <end position="17"/>
    </location>
</feature>
<protein>
    <submittedName>
        <fullName evidence="3">Uncharacterized protein</fullName>
    </submittedName>
</protein>
<sequence length="482" mass="50731">MLLVLTLVVHPGRFCLGQSDPNNSTSAPAPVISPSTANVSVNESIFPTAPEAAPFWPPVGNNASGNFSPSTPTATAGATLQSVGSMTTKSFAPSTFTKISMQPLQGSNKACTYKFQFQVADDSNLEYWITSGSLCNANPPTTYDSHATFTSNDGLLLKSDTIFNGRDGACIIFKCNNNYWYNQYCQLNTYDMSSETKCDSSCPQSTSSYMGDGGQKVTINSADYYLSRRAAQGLSLDLGKIWTGKSLSTVAAQITVSDYGYSQNAHGVYLPKVGAPGTYWCGSGNMGATSCSLRAPFTASDRVSVSLNSGGSVVVPGGAVDFNTVVLNNMYYNLFTGYGSSDGQVWMYIGVSCTSSSNDECSLVPVSCLNSPPVYVPPPTNAPVYVPPPTNAPVYVPPPTNAPVYVPPPTYNQQQPAVNTPAPYWSSNPSPPPTNQQQQYQGSSVTGAGIIGSSGAGEFAQPSLHQILAVFAAAQVLLAILA</sequence>
<evidence type="ECO:0000313" key="3">
    <source>
        <dbReference type="EMBL" id="GAQ92232.1"/>
    </source>
</evidence>
<reference evidence="3 4" key="1">
    <citation type="journal article" date="2014" name="Nat. Commun.">
        <title>Klebsormidium flaccidum genome reveals primary factors for plant terrestrial adaptation.</title>
        <authorList>
            <person name="Hori K."/>
            <person name="Maruyama F."/>
            <person name="Fujisawa T."/>
            <person name="Togashi T."/>
            <person name="Yamamoto N."/>
            <person name="Seo M."/>
            <person name="Sato S."/>
            <person name="Yamada T."/>
            <person name="Mori H."/>
            <person name="Tajima N."/>
            <person name="Moriyama T."/>
            <person name="Ikeuchi M."/>
            <person name="Watanabe M."/>
            <person name="Wada H."/>
            <person name="Kobayashi K."/>
            <person name="Saito M."/>
            <person name="Masuda T."/>
            <person name="Sasaki-Sekimoto Y."/>
            <person name="Mashiguchi K."/>
            <person name="Awai K."/>
            <person name="Shimojima M."/>
            <person name="Masuda S."/>
            <person name="Iwai M."/>
            <person name="Nobusawa T."/>
            <person name="Narise T."/>
            <person name="Kondo S."/>
            <person name="Saito H."/>
            <person name="Sato R."/>
            <person name="Murakawa M."/>
            <person name="Ihara Y."/>
            <person name="Oshima-Yamada Y."/>
            <person name="Ohtaka K."/>
            <person name="Satoh M."/>
            <person name="Sonobe K."/>
            <person name="Ishii M."/>
            <person name="Ohtani R."/>
            <person name="Kanamori-Sato M."/>
            <person name="Honoki R."/>
            <person name="Miyazaki D."/>
            <person name="Mochizuki H."/>
            <person name="Umetsu J."/>
            <person name="Higashi K."/>
            <person name="Shibata D."/>
            <person name="Kamiya Y."/>
            <person name="Sato N."/>
            <person name="Nakamura Y."/>
            <person name="Tabata S."/>
            <person name="Ida S."/>
            <person name="Kurokawa K."/>
            <person name="Ohta H."/>
        </authorList>
    </citation>
    <scope>NUCLEOTIDE SEQUENCE [LARGE SCALE GENOMIC DNA]</scope>
    <source>
        <strain evidence="3 4">NIES-2285</strain>
    </source>
</reference>